<evidence type="ECO:0000259" key="3">
    <source>
        <dbReference type="PROSITE" id="PS50977"/>
    </source>
</evidence>
<dbReference type="Gene3D" id="1.10.357.10">
    <property type="entry name" value="Tetracycline Repressor, domain 2"/>
    <property type="match status" value="1"/>
</dbReference>
<accession>A0ABT8K0A7</accession>
<dbReference type="Proteomes" id="UP001174209">
    <property type="component" value="Unassembled WGS sequence"/>
</dbReference>
<dbReference type="Pfam" id="PF00440">
    <property type="entry name" value="TetR_N"/>
    <property type="match status" value="1"/>
</dbReference>
<dbReference type="InterPro" id="IPR036271">
    <property type="entry name" value="Tet_transcr_reg_TetR-rel_C_sf"/>
</dbReference>
<dbReference type="InterPro" id="IPR001647">
    <property type="entry name" value="HTH_TetR"/>
</dbReference>
<dbReference type="PANTHER" id="PTHR30328:SF54">
    <property type="entry name" value="HTH-TYPE TRANSCRIPTIONAL REPRESSOR SCO4008"/>
    <property type="match status" value="1"/>
</dbReference>
<dbReference type="InterPro" id="IPR050109">
    <property type="entry name" value="HTH-type_TetR-like_transc_reg"/>
</dbReference>
<feature type="domain" description="HTH tetR-type" evidence="3">
    <location>
        <begin position="5"/>
        <end position="65"/>
    </location>
</feature>
<dbReference type="InterPro" id="IPR041467">
    <property type="entry name" value="Sco4008_C"/>
</dbReference>
<evidence type="ECO:0000256" key="1">
    <source>
        <dbReference type="ARBA" id="ARBA00023125"/>
    </source>
</evidence>
<dbReference type="SUPFAM" id="SSF46689">
    <property type="entry name" value="Homeodomain-like"/>
    <property type="match status" value="1"/>
</dbReference>
<evidence type="ECO:0000313" key="5">
    <source>
        <dbReference type="Proteomes" id="UP001174209"/>
    </source>
</evidence>
<comment type="caution">
    <text evidence="4">The sequence shown here is derived from an EMBL/GenBank/DDBJ whole genome shotgun (WGS) entry which is preliminary data.</text>
</comment>
<keyword evidence="5" id="KW-1185">Reference proteome</keyword>
<dbReference type="EMBL" id="JAROCG010000001">
    <property type="protein sequence ID" value="MDN4609824.1"/>
    <property type="molecule type" value="Genomic_DNA"/>
</dbReference>
<feature type="DNA-binding region" description="H-T-H motif" evidence="2">
    <location>
        <begin position="28"/>
        <end position="47"/>
    </location>
</feature>
<protein>
    <submittedName>
        <fullName evidence="4">TetR family transcriptional regulator</fullName>
    </submittedName>
</protein>
<dbReference type="RefSeq" id="WP_301224535.1">
    <property type="nucleotide sequence ID" value="NZ_JAROCG010000001.1"/>
</dbReference>
<sequence>MPSTTDVRSRILLAARGEFATYGLAGARIDRIARAASASKERLYAHFTDKAALFQAVLDVNAAEFHAAVSLDPADVPAFVGRLFDHTHEYPDILRMLTWARLEGVDYDLPGMGAQPDVKLVALRKAQELGHVDPSWAPEELLPILFSIAQAWVQAPLVAHENAGDTPLSAHRASAVEAARRVLQPKD</sequence>
<keyword evidence="1 2" id="KW-0238">DNA-binding</keyword>
<dbReference type="SUPFAM" id="SSF48498">
    <property type="entry name" value="Tetracyclin repressor-like, C-terminal domain"/>
    <property type="match status" value="1"/>
</dbReference>
<reference evidence="4" key="1">
    <citation type="submission" date="2023-06" db="EMBL/GenBank/DDBJ databases">
        <title>MT1 and MT2 Draft Genomes of Novel Species.</title>
        <authorList>
            <person name="Venkateswaran K."/>
        </authorList>
    </citation>
    <scope>NUCLEOTIDE SEQUENCE</scope>
    <source>
        <strain evidence="4">IIF3SC-B10</strain>
    </source>
</reference>
<dbReference type="PRINTS" id="PR00455">
    <property type="entry name" value="HTHTETR"/>
</dbReference>
<dbReference type="PANTHER" id="PTHR30328">
    <property type="entry name" value="TRANSCRIPTIONAL REPRESSOR"/>
    <property type="match status" value="1"/>
</dbReference>
<dbReference type="InterPro" id="IPR009057">
    <property type="entry name" value="Homeodomain-like_sf"/>
</dbReference>
<dbReference type="Pfam" id="PF17926">
    <property type="entry name" value="TetR_C_21"/>
    <property type="match status" value="1"/>
</dbReference>
<evidence type="ECO:0000313" key="4">
    <source>
        <dbReference type="EMBL" id="MDN4609824.1"/>
    </source>
</evidence>
<proteinExistence type="predicted"/>
<name>A0ABT8K0A7_9MICC</name>
<evidence type="ECO:0000256" key="2">
    <source>
        <dbReference type="PROSITE-ProRule" id="PRU00335"/>
    </source>
</evidence>
<gene>
    <name evidence="4" type="ORF">P5G52_02995</name>
</gene>
<organism evidence="4 5">
    <name type="scientific">Arthrobacter burdickii</name>
    <dbReference type="NCBI Taxonomy" id="3035920"/>
    <lineage>
        <taxon>Bacteria</taxon>
        <taxon>Bacillati</taxon>
        <taxon>Actinomycetota</taxon>
        <taxon>Actinomycetes</taxon>
        <taxon>Micrococcales</taxon>
        <taxon>Micrococcaceae</taxon>
        <taxon>Arthrobacter</taxon>
    </lineage>
</organism>
<dbReference type="PROSITE" id="PS50977">
    <property type="entry name" value="HTH_TETR_2"/>
    <property type="match status" value="1"/>
</dbReference>